<keyword evidence="1" id="KW-1133">Transmembrane helix</keyword>
<keyword evidence="4" id="KW-1185">Reference proteome</keyword>
<feature type="transmembrane region" description="Helical" evidence="1">
    <location>
        <begin position="219"/>
        <end position="238"/>
    </location>
</feature>
<keyword evidence="3" id="KW-0808">Transferase</keyword>
<keyword evidence="3" id="KW-0012">Acyltransferase</keyword>
<dbReference type="InterPro" id="IPR050879">
    <property type="entry name" value="Acyltransferase_3"/>
</dbReference>
<keyword evidence="1" id="KW-0812">Transmembrane</keyword>
<feature type="transmembrane region" description="Helical" evidence="1">
    <location>
        <begin position="341"/>
        <end position="363"/>
    </location>
</feature>
<feature type="transmembrane region" description="Helical" evidence="1">
    <location>
        <begin position="156"/>
        <end position="177"/>
    </location>
</feature>
<comment type="caution">
    <text evidence="3">The sequence shown here is derived from an EMBL/GenBank/DDBJ whole genome shotgun (WGS) entry which is preliminary data.</text>
</comment>
<feature type="domain" description="Acyltransferase 3" evidence="2">
    <location>
        <begin position="6"/>
        <end position="358"/>
    </location>
</feature>
<dbReference type="GO" id="GO:0009103">
    <property type="term" value="P:lipopolysaccharide biosynthetic process"/>
    <property type="evidence" value="ECO:0007669"/>
    <property type="project" value="TreeGrafter"/>
</dbReference>
<organism evidence="3 4">
    <name type="scientific">Acidisoma cellulosilyticum</name>
    <dbReference type="NCBI Taxonomy" id="2802395"/>
    <lineage>
        <taxon>Bacteria</taxon>
        <taxon>Pseudomonadati</taxon>
        <taxon>Pseudomonadota</taxon>
        <taxon>Alphaproteobacteria</taxon>
        <taxon>Acetobacterales</taxon>
        <taxon>Acidocellaceae</taxon>
        <taxon>Acidisoma</taxon>
    </lineage>
</organism>
<evidence type="ECO:0000313" key="4">
    <source>
        <dbReference type="Proteomes" id="UP000721844"/>
    </source>
</evidence>
<keyword evidence="1" id="KW-0472">Membrane</keyword>
<protein>
    <submittedName>
        <fullName evidence="3">Acyltransferase</fullName>
    </submittedName>
</protein>
<accession>A0A963YZR6</accession>
<proteinExistence type="predicted"/>
<dbReference type="AlphaFoldDB" id="A0A963YZR6"/>
<dbReference type="RefSeq" id="WP_227305739.1">
    <property type="nucleotide sequence ID" value="NZ_JAESVA010000001.1"/>
</dbReference>
<reference evidence="3 4" key="1">
    <citation type="journal article" date="2021" name="Microorganisms">
        <title>Acidisoma silvae sp. nov. and Acidisomacellulosilytica sp. nov., Two Acidophilic Bacteria Isolated from Decaying Wood, Hydrolyzing Cellulose and Producing Poly-3-hydroxybutyrate.</title>
        <authorList>
            <person name="Mieszkin S."/>
            <person name="Pouder E."/>
            <person name="Uroz S."/>
            <person name="Simon-Colin C."/>
            <person name="Alain K."/>
        </authorList>
    </citation>
    <scope>NUCLEOTIDE SEQUENCE [LARGE SCALE GENOMIC DNA]</scope>
    <source>
        <strain evidence="3 4">HW T5.17</strain>
    </source>
</reference>
<evidence type="ECO:0000256" key="1">
    <source>
        <dbReference type="SAM" id="Phobius"/>
    </source>
</evidence>
<evidence type="ECO:0000313" key="3">
    <source>
        <dbReference type="EMBL" id="MCB8879185.1"/>
    </source>
</evidence>
<dbReference type="GO" id="GO:0016020">
    <property type="term" value="C:membrane"/>
    <property type="evidence" value="ECO:0007669"/>
    <property type="project" value="TreeGrafter"/>
</dbReference>
<dbReference type="InterPro" id="IPR002656">
    <property type="entry name" value="Acyl_transf_3_dom"/>
</dbReference>
<dbReference type="Pfam" id="PF01757">
    <property type="entry name" value="Acyl_transf_3"/>
    <property type="match status" value="1"/>
</dbReference>
<evidence type="ECO:0000259" key="2">
    <source>
        <dbReference type="Pfam" id="PF01757"/>
    </source>
</evidence>
<feature type="transmembrane region" description="Helical" evidence="1">
    <location>
        <begin position="46"/>
        <end position="63"/>
    </location>
</feature>
<gene>
    <name evidence="3" type="ORF">ACELLULO517_02980</name>
</gene>
<dbReference type="PANTHER" id="PTHR23028:SF53">
    <property type="entry name" value="ACYL_TRANSF_3 DOMAIN-CONTAINING PROTEIN"/>
    <property type="match status" value="1"/>
</dbReference>
<dbReference type="GO" id="GO:0016747">
    <property type="term" value="F:acyltransferase activity, transferring groups other than amino-acyl groups"/>
    <property type="evidence" value="ECO:0007669"/>
    <property type="project" value="InterPro"/>
</dbReference>
<feature type="transmembrane region" description="Helical" evidence="1">
    <location>
        <begin position="84"/>
        <end position="102"/>
    </location>
</feature>
<name>A0A963YZR6_9PROT</name>
<feature type="transmembrane region" description="Helical" evidence="1">
    <location>
        <begin position="189"/>
        <end position="207"/>
    </location>
</feature>
<sequence length="402" mass="43477">MVGRFLALDGLRGLLALYILLGHTIPFLDLPPALAGLGDLLSHGRAAVALFFVLSGLVILGSIEKFATLPHPTARFLLARAGRLIPVYALALALAALALSLGDPFPAMGWLSPGGAAHDIVESGWPHSALWHVMAHALLLQGLLPPALLPNAEFSILGPAWSLSTEWQFYALAGLALASFGRRVTSTVGLRYCVTTLLLLGILGLGNDALPAEWQFGRAFLPQEAWYFALGIASFGLMRRPDDRAARILVALTLTASCIMSGVGTNPAAVLVPLAWVLCLICQNPTRAPSVVRAACHWGYRLLTSPILLWAGRMSYALYLTHAPVQRLLMLWLAPRADGDWHRFTLSFMGPAIALPLLVALVVHHRWEEPVRHWSQRRATAKDAFRLRPYASDSNTSAAGQP</sequence>
<dbReference type="EMBL" id="JAESVA010000001">
    <property type="protein sequence ID" value="MCB8879185.1"/>
    <property type="molecule type" value="Genomic_DNA"/>
</dbReference>
<dbReference type="Proteomes" id="UP000721844">
    <property type="component" value="Unassembled WGS sequence"/>
</dbReference>
<dbReference type="PANTHER" id="PTHR23028">
    <property type="entry name" value="ACETYLTRANSFERASE"/>
    <property type="match status" value="1"/>
</dbReference>
<feature type="transmembrane region" description="Helical" evidence="1">
    <location>
        <begin position="245"/>
        <end position="263"/>
    </location>
</feature>